<feature type="chain" id="PRO_5016328979" evidence="1">
    <location>
        <begin position="25"/>
        <end position="69"/>
    </location>
</feature>
<proteinExistence type="predicted"/>
<feature type="signal peptide" evidence="1">
    <location>
        <begin position="1"/>
        <end position="24"/>
    </location>
</feature>
<evidence type="ECO:0000256" key="1">
    <source>
        <dbReference type="SAM" id="SignalP"/>
    </source>
</evidence>
<reference evidence="3" key="1">
    <citation type="journal article" date="2017" name="Front. Plant Sci.">
        <title>Climate Clever Clovers: New Paradigm to Reduce the Environmental Footprint of Ruminants by Breeding Low Methanogenic Forages Utilizing Haplotype Variation.</title>
        <authorList>
            <person name="Kaur P."/>
            <person name="Appels R."/>
            <person name="Bayer P.E."/>
            <person name="Keeble-Gagnere G."/>
            <person name="Wang J."/>
            <person name="Hirakawa H."/>
            <person name="Shirasawa K."/>
            <person name="Vercoe P."/>
            <person name="Stefanova K."/>
            <person name="Durmic Z."/>
            <person name="Nichols P."/>
            <person name="Revell C."/>
            <person name="Isobe S.N."/>
            <person name="Edwards D."/>
            <person name="Erskine W."/>
        </authorList>
    </citation>
    <scope>NUCLEOTIDE SEQUENCE [LARGE SCALE GENOMIC DNA]</scope>
    <source>
        <strain evidence="3">cv. Daliak</strain>
    </source>
</reference>
<sequence length="69" mass="8132">MKLTMNLSAFFIIILFSISHFVNSAVEPRLPRMVYAISRAKFHGKHKENLYWGTCRPQLYLGIRARYEV</sequence>
<protein>
    <submittedName>
        <fullName evidence="2">Uncharacterized protein</fullName>
    </submittedName>
</protein>
<dbReference type="AlphaFoldDB" id="A0A2Z6MEI2"/>
<gene>
    <name evidence="2" type="ORF">TSUD_67800</name>
</gene>
<keyword evidence="3" id="KW-1185">Reference proteome</keyword>
<dbReference type="Proteomes" id="UP000242715">
    <property type="component" value="Unassembled WGS sequence"/>
</dbReference>
<dbReference type="Gene3D" id="2.70.98.110">
    <property type="entry name" value="Glycosyl hydrolase family 63, N-terminal domain"/>
    <property type="match status" value="1"/>
</dbReference>
<dbReference type="EMBL" id="DF973421">
    <property type="protein sequence ID" value="GAU30228.1"/>
    <property type="molecule type" value="Genomic_DNA"/>
</dbReference>
<accession>A0A2Z6MEI2</accession>
<keyword evidence="1" id="KW-0732">Signal</keyword>
<evidence type="ECO:0000313" key="2">
    <source>
        <dbReference type="EMBL" id="GAU30228.1"/>
    </source>
</evidence>
<dbReference type="InterPro" id="IPR038518">
    <property type="entry name" value="Glyco_hydro_63N_sf"/>
</dbReference>
<evidence type="ECO:0000313" key="3">
    <source>
        <dbReference type="Proteomes" id="UP000242715"/>
    </source>
</evidence>
<organism evidence="2 3">
    <name type="scientific">Trifolium subterraneum</name>
    <name type="common">Subterranean clover</name>
    <dbReference type="NCBI Taxonomy" id="3900"/>
    <lineage>
        <taxon>Eukaryota</taxon>
        <taxon>Viridiplantae</taxon>
        <taxon>Streptophyta</taxon>
        <taxon>Embryophyta</taxon>
        <taxon>Tracheophyta</taxon>
        <taxon>Spermatophyta</taxon>
        <taxon>Magnoliopsida</taxon>
        <taxon>eudicotyledons</taxon>
        <taxon>Gunneridae</taxon>
        <taxon>Pentapetalae</taxon>
        <taxon>rosids</taxon>
        <taxon>fabids</taxon>
        <taxon>Fabales</taxon>
        <taxon>Fabaceae</taxon>
        <taxon>Papilionoideae</taxon>
        <taxon>50 kb inversion clade</taxon>
        <taxon>NPAAA clade</taxon>
        <taxon>Hologalegina</taxon>
        <taxon>IRL clade</taxon>
        <taxon>Trifolieae</taxon>
        <taxon>Trifolium</taxon>
    </lineage>
</organism>
<name>A0A2Z6MEI2_TRISU</name>